<evidence type="ECO:0000313" key="2">
    <source>
        <dbReference type="Proteomes" id="UP000789525"/>
    </source>
</evidence>
<comment type="caution">
    <text evidence="1">The sequence shown here is derived from an EMBL/GenBank/DDBJ whole genome shotgun (WGS) entry which is preliminary data.</text>
</comment>
<proteinExistence type="predicted"/>
<organism evidence="1 2">
    <name type="scientific">Acaulospora colombiana</name>
    <dbReference type="NCBI Taxonomy" id="27376"/>
    <lineage>
        <taxon>Eukaryota</taxon>
        <taxon>Fungi</taxon>
        <taxon>Fungi incertae sedis</taxon>
        <taxon>Mucoromycota</taxon>
        <taxon>Glomeromycotina</taxon>
        <taxon>Glomeromycetes</taxon>
        <taxon>Diversisporales</taxon>
        <taxon>Acaulosporaceae</taxon>
        <taxon>Acaulospora</taxon>
    </lineage>
</organism>
<reference evidence="1" key="1">
    <citation type="submission" date="2021-06" db="EMBL/GenBank/DDBJ databases">
        <authorList>
            <person name="Kallberg Y."/>
            <person name="Tangrot J."/>
            <person name="Rosling A."/>
        </authorList>
    </citation>
    <scope>NUCLEOTIDE SEQUENCE</scope>
    <source>
        <strain evidence="1">CL356</strain>
    </source>
</reference>
<evidence type="ECO:0000313" key="1">
    <source>
        <dbReference type="EMBL" id="CAG8461083.1"/>
    </source>
</evidence>
<accession>A0ACA9K9P0</accession>
<name>A0ACA9K9P0_9GLOM</name>
<sequence>MPSQSNEMLSYDVFSDNSHLTTCSEGDNLFHEESGKYDLDTVSVFVAKLYHRVRNQAISNFCAISFNNRLLDGDEYKEYLTWNETGDVFVICNMDEFAQNIYGFYRVSDARKSKHVRSKHACVFSHSQFRRGRQDLLPNIRRKVAKSGKRKSRPSEPLLSQNQSETNTVSSPPSVYGSPVNSKNGSITKDSPSQYMLNSFPESKDLVTHADKSDSEDAMRKRIAELTAITENLRKDLKNMSDIVNERLLPEVRSLTEDLHKHQVHLMHLTHLVAYHSSPEDIQLLPEVSRGYTRHMPSHDIPPAKRARLDNKQTASVKMERSNLSSSTVINAPTVPSSVANASAVPSSSVPSSYDTIFASHSDNNLMNSPTSPIIDHSVQGAPSVSQPLTMPTDSHPAYNIPGSPIIGNFQSSSHNDHSCLTGFNESWSSTCHSSVLMSDSVNAVPNSFLFQTTNSNQSPILYSPSSNPSPHSRHEQLSSPAPSAAPPMSPTKYGDGTATTAHLISNSVTTASSTNGDRHNEVIVAVSPPPSTTSSSPISQPTTSITNYYQPPMLEMYNSYSNY</sequence>
<gene>
    <name evidence="1" type="ORF">ACOLOM_LOCUS1176</name>
</gene>
<keyword evidence="2" id="KW-1185">Reference proteome</keyword>
<protein>
    <submittedName>
        <fullName evidence="1">6486_t:CDS:1</fullName>
    </submittedName>
</protein>
<dbReference type="EMBL" id="CAJVPT010001353">
    <property type="protein sequence ID" value="CAG8461083.1"/>
    <property type="molecule type" value="Genomic_DNA"/>
</dbReference>
<dbReference type="Proteomes" id="UP000789525">
    <property type="component" value="Unassembled WGS sequence"/>
</dbReference>